<feature type="compositionally biased region" description="Basic residues" evidence="1">
    <location>
        <begin position="79"/>
        <end position="89"/>
    </location>
</feature>
<protein>
    <submittedName>
        <fullName evidence="2">Uncharacterized protein</fullName>
    </submittedName>
</protein>
<keyword evidence="3" id="KW-1185">Reference proteome</keyword>
<dbReference type="AlphaFoldDB" id="A0A9P5TT02"/>
<evidence type="ECO:0000256" key="1">
    <source>
        <dbReference type="SAM" id="MobiDB-lite"/>
    </source>
</evidence>
<dbReference type="Proteomes" id="UP000724874">
    <property type="component" value="Unassembled WGS sequence"/>
</dbReference>
<evidence type="ECO:0000313" key="2">
    <source>
        <dbReference type="EMBL" id="KAF8911547.1"/>
    </source>
</evidence>
<comment type="caution">
    <text evidence="2">The sequence shown here is derived from an EMBL/GenBank/DDBJ whole genome shotgun (WGS) entry which is preliminary data.</text>
</comment>
<organism evidence="2 3">
    <name type="scientific">Gymnopilus junonius</name>
    <name type="common">Spectacular rustgill mushroom</name>
    <name type="synonym">Gymnopilus spectabilis subsp. junonius</name>
    <dbReference type="NCBI Taxonomy" id="109634"/>
    <lineage>
        <taxon>Eukaryota</taxon>
        <taxon>Fungi</taxon>
        <taxon>Dikarya</taxon>
        <taxon>Basidiomycota</taxon>
        <taxon>Agaricomycotina</taxon>
        <taxon>Agaricomycetes</taxon>
        <taxon>Agaricomycetidae</taxon>
        <taxon>Agaricales</taxon>
        <taxon>Agaricineae</taxon>
        <taxon>Hymenogastraceae</taxon>
        <taxon>Gymnopilus</taxon>
    </lineage>
</organism>
<evidence type="ECO:0000313" key="3">
    <source>
        <dbReference type="Proteomes" id="UP000724874"/>
    </source>
</evidence>
<sequence>MHANFCCCPMGVSQRSRVDIGKSGRNSVNTDSSGCIDGKLTTVTPNGEKLRLNGADSCKANGQTRERGQSDADREIQTPRRRSRPPRKVQTRERRQVYNVLDAISSPFRIYSVN</sequence>
<gene>
    <name evidence="2" type="ORF">CPB84DRAFT_929233</name>
</gene>
<accession>A0A9P5TT02</accession>
<feature type="region of interest" description="Disordered" evidence="1">
    <location>
        <begin position="39"/>
        <end position="94"/>
    </location>
</feature>
<name>A0A9P5TT02_GYMJU</name>
<reference evidence="2" key="1">
    <citation type="submission" date="2020-11" db="EMBL/GenBank/DDBJ databases">
        <authorList>
            <consortium name="DOE Joint Genome Institute"/>
            <person name="Ahrendt S."/>
            <person name="Riley R."/>
            <person name="Andreopoulos W."/>
            <person name="LaButti K."/>
            <person name="Pangilinan J."/>
            <person name="Ruiz-duenas F.J."/>
            <person name="Barrasa J.M."/>
            <person name="Sanchez-Garcia M."/>
            <person name="Camarero S."/>
            <person name="Miyauchi S."/>
            <person name="Serrano A."/>
            <person name="Linde D."/>
            <person name="Babiker R."/>
            <person name="Drula E."/>
            <person name="Ayuso-Fernandez I."/>
            <person name="Pacheco R."/>
            <person name="Padilla G."/>
            <person name="Ferreira P."/>
            <person name="Barriuso J."/>
            <person name="Kellner H."/>
            <person name="Castanera R."/>
            <person name="Alfaro M."/>
            <person name="Ramirez L."/>
            <person name="Pisabarro A.G."/>
            <person name="Kuo A."/>
            <person name="Tritt A."/>
            <person name="Lipzen A."/>
            <person name="He G."/>
            <person name="Yan M."/>
            <person name="Ng V."/>
            <person name="Cullen D."/>
            <person name="Martin F."/>
            <person name="Rosso M.-N."/>
            <person name="Henrissat B."/>
            <person name="Hibbett D."/>
            <person name="Martinez A.T."/>
            <person name="Grigoriev I.V."/>
        </authorList>
    </citation>
    <scope>NUCLEOTIDE SEQUENCE</scope>
    <source>
        <strain evidence="2">AH 44721</strain>
    </source>
</reference>
<dbReference type="EMBL" id="JADNYJ010000004">
    <property type="protein sequence ID" value="KAF8911547.1"/>
    <property type="molecule type" value="Genomic_DNA"/>
</dbReference>
<proteinExistence type="predicted"/>
<feature type="compositionally biased region" description="Basic and acidic residues" evidence="1">
    <location>
        <begin position="64"/>
        <end position="78"/>
    </location>
</feature>